<dbReference type="Proteomes" id="UP001596523">
    <property type="component" value="Unassembled WGS sequence"/>
</dbReference>
<evidence type="ECO:0000256" key="3">
    <source>
        <dbReference type="ARBA" id="ARBA00022692"/>
    </source>
</evidence>
<feature type="transmembrane region" description="Helical" evidence="6">
    <location>
        <begin position="271"/>
        <end position="291"/>
    </location>
</feature>
<feature type="transmembrane region" description="Helical" evidence="6">
    <location>
        <begin position="236"/>
        <end position="259"/>
    </location>
</feature>
<feature type="transmembrane region" description="Helical" evidence="6">
    <location>
        <begin position="303"/>
        <end position="320"/>
    </location>
</feature>
<evidence type="ECO:0000313" key="9">
    <source>
        <dbReference type="Proteomes" id="UP001596523"/>
    </source>
</evidence>
<dbReference type="InterPro" id="IPR036259">
    <property type="entry name" value="MFS_trans_sf"/>
</dbReference>
<evidence type="ECO:0000256" key="1">
    <source>
        <dbReference type="ARBA" id="ARBA00004651"/>
    </source>
</evidence>
<comment type="subcellular location">
    <subcellularLocation>
        <location evidence="1">Cell membrane</location>
        <topology evidence="1">Multi-pass membrane protein</topology>
    </subcellularLocation>
</comment>
<evidence type="ECO:0000256" key="5">
    <source>
        <dbReference type="ARBA" id="ARBA00023136"/>
    </source>
</evidence>
<dbReference type="CDD" id="cd06173">
    <property type="entry name" value="MFS_MefA_like"/>
    <property type="match status" value="1"/>
</dbReference>
<protein>
    <submittedName>
        <fullName evidence="8">MFS transporter</fullName>
    </submittedName>
</protein>
<evidence type="ECO:0000256" key="6">
    <source>
        <dbReference type="SAM" id="Phobius"/>
    </source>
</evidence>
<feature type="transmembrane region" description="Helical" evidence="6">
    <location>
        <begin position="21"/>
        <end position="50"/>
    </location>
</feature>
<feature type="transmembrane region" description="Helical" evidence="6">
    <location>
        <begin position="394"/>
        <end position="414"/>
    </location>
</feature>
<evidence type="ECO:0000259" key="7">
    <source>
        <dbReference type="PROSITE" id="PS50850"/>
    </source>
</evidence>
<comment type="caution">
    <text evidence="8">The sequence shown here is derived from an EMBL/GenBank/DDBJ whole genome shotgun (WGS) entry which is preliminary data.</text>
</comment>
<sequence length="420" mass="42831">MHKTVSDAVTTPTGRQGKAFHLLWAGETVSLFGTQITLVALPLTAVLVLGASGPQMGLITAAGWLPVVLLGLIAGAWSDRRDQRRTMIFCNVCRAVLIGAVPLLSSLGLLTVPVLLGLAFVTGCFSVFFDVAYQTLVPLTVGSDGLARANSRLEMSRSFAQLLGPTAAGFLVVQFSAPGALAVDAASFAVSAACILALTPLSLRQKVSTPAPGRGVRGLRADLAEGLRFVVGHRPILLVIVAGAAANLFTAGLMALHVLFAARDLQLSPRVIGVCLAAEGAAALIGSALTARVIRRWGEPRTVLAGLALLTCGGFILAATTPAWSWAGFAAAQFAFGFSSPLINIALVTLRQRLTPEGVLGRVNAVARVGIMSSLPIGSALAGAASGLLTNQGALGVCAVGLAVVLAVAARPLLGVGRAG</sequence>
<feature type="transmembrane region" description="Helical" evidence="6">
    <location>
        <begin position="326"/>
        <end position="348"/>
    </location>
</feature>
<gene>
    <name evidence="8" type="ORF">ACFQVC_09720</name>
</gene>
<dbReference type="PANTHER" id="PTHR23513">
    <property type="entry name" value="INTEGRAL MEMBRANE EFFLUX PROTEIN-RELATED"/>
    <property type="match status" value="1"/>
</dbReference>
<dbReference type="PANTHER" id="PTHR23513:SF6">
    <property type="entry name" value="MAJOR FACILITATOR SUPERFAMILY ASSOCIATED DOMAIN-CONTAINING PROTEIN"/>
    <property type="match status" value="1"/>
</dbReference>
<dbReference type="PROSITE" id="PS50850">
    <property type="entry name" value="MFS"/>
    <property type="match status" value="1"/>
</dbReference>
<name>A0ABW2JG47_9ACTN</name>
<feature type="domain" description="Major facilitator superfamily (MFS) profile" evidence="7">
    <location>
        <begin position="236"/>
        <end position="420"/>
    </location>
</feature>
<keyword evidence="3 6" id="KW-0812">Transmembrane</keyword>
<feature type="transmembrane region" description="Helical" evidence="6">
    <location>
        <begin position="56"/>
        <end position="76"/>
    </location>
</feature>
<dbReference type="EMBL" id="JBHTCF010000003">
    <property type="protein sequence ID" value="MFC7304488.1"/>
    <property type="molecule type" value="Genomic_DNA"/>
</dbReference>
<accession>A0ABW2JG47</accession>
<dbReference type="Pfam" id="PF07690">
    <property type="entry name" value="MFS_1"/>
    <property type="match status" value="1"/>
</dbReference>
<dbReference type="RefSeq" id="WP_381828955.1">
    <property type="nucleotide sequence ID" value="NZ_JBHTCF010000003.1"/>
</dbReference>
<keyword evidence="4 6" id="KW-1133">Transmembrane helix</keyword>
<dbReference type="SUPFAM" id="SSF103473">
    <property type="entry name" value="MFS general substrate transporter"/>
    <property type="match status" value="1"/>
</dbReference>
<evidence type="ECO:0000256" key="2">
    <source>
        <dbReference type="ARBA" id="ARBA00022475"/>
    </source>
</evidence>
<keyword evidence="9" id="KW-1185">Reference proteome</keyword>
<dbReference type="Gene3D" id="1.20.1250.20">
    <property type="entry name" value="MFS general substrate transporter like domains"/>
    <property type="match status" value="1"/>
</dbReference>
<feature type="transmembrane region" description="Helical" evidence="6">
    <location>
        <begin position="183"/>
        <end position="203"/>
    </location>
</feature>
<proteinExistence type="predicted"/>
<keyword evidence="5 6" id="KW-0472">Membrane</keyword>
<dbReference type="InterPro" id="IPR011701">
    <property type="entry name" value="MFS"/>
</dbReference>
<evidence type="ECO:0000256" key="4">
    <source>
        <dbReference type="ARBA" id="ARBA00022989"/>
    </source>
</evidence>
<keyword evidence="2" id="KW-1003">Cell membrane</keyword>
<feature type="transmembrane region" description="Helical" evidence="6">
    <location>
        <begin position="369"/>
        <end position="388"/>
    </location>
</feature>
<dbReference type="InterPro" id="IPR020846">
    <property type="entry name" value="MFS_dom"/>
</dbReference>
<evidence type="ECO:0000313" key="8">
    <source>
        <dbReference type="EMBL" id="MFC7304488.1"/>
    </source>
</evidence>
<reference evidence="9" key="1">
    <citation type="journal article" date="2019" name="Int. J. Syst. Evol. Microbiol.">
        <title>The Global Catalogue of Microorganisms (GCM) 10K type strain sequencing project: providing services to taxonomists for standard genome sequencing and annotation.</title>
        <authorList>
            <consortium name="The Broad Institute Genomics Platform"/>
            <consortium name="The Broad Institute Genome Sequencing Center for Infectious Disease"/>
            <person name="Wu L."/>
            <person name="Ma J."/>
        </authorList>
    </citation>
    <scope>NUCLEOTIDE SEQUENCE [LARGE SCALE GENOMIC DNA]</scope>
    <source>
        <strain evidence="9">SYNS20</strain>
    </source>
</reference>
<organism evidence="8 9">
    <name type="scientific">Streptomyces monticola</name>
    <dbReference type="NCBI Taxonomy" id="2666263"/>
    <lineage>
        <taxon>Bacteria</taxon>
        <taxon>Bacillati</taxon>
        <taxon>Actinomycetota</taxon>
        <taxon>Actinomycetes</taxon>
        <taxon>Kitasatosporales</taxon>
        <taxon>Streptomycetaceae</taxon>
        <taxon>Streptomyces</taxon>
    </lineage>
</organism>